<feature type="region of interest" description="Disordered" evidence="3">
    <location>
        <begin position="165"/>
        <end position="188"/>
    </location>
</feature>
<dbReference type="PANTHER" id="PTHR46506">
    <property type="entry name" value="OS05G0143600 PROTEIN"/>
    <property type="match status" value="1"/>
</dbReference>
<sequence length="301" mass="32485">MCACDEASRGGLVAGGTVKLGSWGGPGGVTWDFNPGSDSSITEVVIAHGDIVDSVSFKSFNRTTGKTVSSGKLGGSGGVIDKISINGKSGEYLTSIRGTTNDFLGISVVESLTFHTNHNNYGPYGLTNGSVFKIPLENGEVVGFFGRSVRRHRHRLWQRHRCSLAPLSKTSPPSSQTNLPPRSSPQFPPLLATIIQEKPPFFTASASPTHSSARGHRVHQKRAPPLSLSRKEARQSPSSNRRSRRYRSWERRSALWCTSRASASSSRRLKTASTSDPFSEGSACKSTSDICPWTCKSGKFV</sequence>
<evidence type="ECO:0000313" key="5">
    <source>
        <dbReference type="EMBL" id="KAI9169716.1"/>
    </source>
</evidence>
<comment type="similarity">
    <text evidence="1">Belongs to the jacalin lectin family.</text>
</comment>
<dbReference type="PROSITE" id="PS51752">
    <property type="entry name" value="JACALIN_LECTIN"/>
    <property type="match status" value="1"/>
</dbReference>
<feature type="compositionally biased region" description="Basic residues" evidence="3">
    <location>
        <begin position="213"/>
        <end position="222"/>
    </location>
</feature>
<evidence type="ECO:0000313" key="6">
    <source>
        <dbReference type="Proteomes" id="UP001064489"/>
    </source>
</evidence>
<dbReference type="SMART" id="SM00915">
    <property type="entry name" value="Jacalin"/>
    <property type="match status" value="1"/>
</dbReference>
<dbReference type="Gene3D" id="2.100.10.30">
    <property type="entry name" value="Jacalin-like lectin domain"/>
    <property type="match status" value="1"/>
</dbReference>
<reference evidence="5" key="1">
    <citation type="journal article" date="2022" name="Plant J.">
        <title>Strategies of tolerance reflected in two North American maple genomes.</title>
        <authorList>
            <person name="McEvoy S.L."/>
            <person name="Sezen U.U."/>
            <person name="Trouern-Trend A."/>
            <person name="McMahon S.M."/>
            <person name="Schaberg P.G."/>
            <person name="Yang J."/>
            <person name="Wegrzyn J.L."/>
            <person name="Swenson N.G."/>
        </authorList>
    </citation>
    <scope>NUCLEOTIDE SEQUENCE</scope>
    <source>
        <strain evidence="5">91603</strain>
    </source>
</reference>
<dbReference type="SUPFAM" id="SSF51101">
    <property type="entry name" value="Mannose-binding lectins"/>
    <property type="match status" value="1"/>
</dbReference>
<evidence type="ECO:0000256" key="2">
    <source>
        <dbReference type="ARBA" id="ARBA00022734"/>
    </source>
</evidence>
<dbReference type="GO" id="GO:0030246">
    <property type="term" value="F:carbohydrate binding"/>
    <property type="evidence" value="ECO:0007669"/>
    <property type="project" value="UniProtKB-KW"/>
</dbReference>
<dbReference type="InterPro" id="IPR001229">
    <property type="entry name" value="Jacalin-like_lectin_dom"/>
</dbReference>
<dbReference type="EMBL" id="JAJSOW010000104">
    <property type="protein sequence ID" value="KAI9169716.1"/>
    <property type="molecule type" value="Genomic_DNA"/>
</dbReference>
<accession>A0AAD5IND6</accession>
<dbReference type="InterPro" id="IPR036404">
    <property type="entry name" value="Jacalin-like_lectin_dom_sf"/>
</dbReference>
<evidence type="ECO:0000259" key="4">
    <source>
        <dbReference type="PROSITE" id="PS51752"/>
    </source>
</evidence>
<keyword evidence="2" id="KW-0430">Lectin</keyword>
<proteinExistence type="inferred from homology"/>
<dbReference type="InterPro" id="IPR033734">
    <property type="entry name" value="Jacalin-like_lectin_dom_plant"/>
</dbReference>
<dbReference type="CDD" id="cd09612">
    <property type="entry name" value="Jacalin"/>
    <property type="match status" value="1"/>
</dbReference>
<evidence type="ECO:0000256" key="3">
    <source>
        <dbReference type="SAM" id="MobiDB-lite"/>
    </source>
</evidence>
<organism evidence="5 6">
    <name type="scientific">Acer negundo</name>
    <name type="common">Box elder</name>
    <dbReference type="NCBI Taxonomy" id="4023"/>
    <lineage>
        <taxon>Eukaryota</taxon>
        <taxon>Viridiplantae</taxon>
        <taxon>Streptophyta</taxon>
        <taxon>Embryophyta</taxon>
        <taxon>Tracheophyta</taxon>
        <taxon>Spermatophyta</taxon>
        <taxon>Magnoliopsida</taxon>
        <taxon>eudicotyledons</taxon>
        <taxon>Gunneridae</taxon>
        <taxon>Pentapetalae</taxon>
        <taxon>rosids</taxon>
        <taxon>malvids</taxon>
        <taxon>Sapindales</taxon>
        <taxon>Sapindaceae</taxon>
        <taxon>Hippocastanoideae</taxon>
        <taxon>Acereae</taxon>
        <taxon>Acer</taxon>
    </lineage>
</organism>
<feature type="compositionally biased region" description="Low complexity" evidence="3">
    <location>
        <begin position="266"/>
        <end position="275"/>
    </location>
</feature>
<evidence type="ECO:0000256" key="1">
    <source>
        <dbReference type="ARBA" id="ARBA00006568"/>
    </source>
</evidence>
<dbReference type="Proteomes" id="UP001064489">
    <property type="component" value="Chromosome 7"/>
</dbReference>
<protein>
    <recommendedName>
        <fullName evidence="4">Jacalin-type lectin domain-containing protein</fullName>
    </recommendedName>
</protein>
<feature type="region of interest" description="Disordered" evidence="3">
    <location>
        <begin position="202"/>
        <end position="246"/>
    </location>
</feature>
<comment type="caution">
    <text evidence="5">The sequence shown here is derived from an EMBL/GenBank/DDBJ whole genome shotgun (WGS) entry which is preliminary data.</text>
</comment>
<reference evidence="5" key="2">
    <citation type="submission" date="2023-02" db="EMBL/GenBank/DDBJ databases">
        <authorList>
            <person name="Swenson N.G."/>
            <person name="Wegrzyn J.L."/>
            <person name="Mcevoy S.L."/>
        </authorList>
    </citation>
    <scope>NUCLEOTIDE SEQUENCE</scope>
    <source>
        <strain evidence="5">91603</strain>
        <tissue evidence="5">Leaf</tissue>
    </source>
</reference>
<keyword evidence="6" id="KW-1185">Reference proteome</keyword>
<feature type="domain" description="Jacalin-type lectin" evidence="4">
    <location>
        <begin position="17"/>
        <end position="162"/>
    </location>
</feature>
<feature type="region of interest" description="Disordered" evidence="3">
    <location>
        <begin position="266"/>
        <end position="285"/>
    </location>
</feature>
<feature type="compositionally biased region" description="Polar residues" evidence="3">
    <location>
        <begin position="168"/>
        <end position="181"/>
    </location>
</feature>
<gene>
    <name evidence="5" type="ORF">LWI28_016518</name>
</gene>
<dbReference type="AlphaFoldDB" id="A0AAD5IND6"/>
<name>A0AAD5IND6_ACENE</name>
<dbReference type="Pfam" id="PF01419">
    <property type="entry name" value="Jacalin"/>
    <property type="match status" value="1"/>
</dbReference>